<reference evidence="3 4" key="1">
    <citation type="submission" date="2019-05" db="EMBL/GenBank/DDBJ databases">
        <title>Another draft genome of Portunus trituberculatus and its Hox gene families provides insights of decapod evolution.</title>
        <authorList>
            <person name="Jeong J.-H."/>
            <person name="Song I."/>
            <person name="Kim S."/>
            <person name="Choi T."/>
            <person name="Kim D."/>
            <person name="Ryu S."/>
            <person name="Kim W."/>
        </authorList>
    </citation>
    <scope>NUCLEOTIDE SEQUENCE [LARGE SCALE GENOMIC DNA]</scope>
    <source>
        <tissue evidence="3">Muscle</tissue>
    </source>
</reference>
<feature type="region of interest" description="Disordered" evidence="1">
    <location>
        <begin position="68"/>
        <end position="94"/>
    </location>
</feature>
<keyword evidence="2" id="KW-0812">Transmembrane</keyword>
<gene>
    <name evidence="3" type="ORF">E2C01_009827</name>
</gene>
<feature type="transmembrane region" description="Helical" evidence="2">
    <location>
        <begin position="41"/>
        <end position="58"/>
    </location>
</feature>
<keyword evidence="2" id="KW-1133">Transmembrane helix</keyword>
<keyword evidence="4" id="KW-1185">Reference proteome</keyword>
<accession>A0A5B7D711</accession>
<organism evidence="3 4">
    <name type="scientific">Portunus trituberculatus</name>
    <name type="common">Swimming crab</name>
    <name type="synonym">Neptunus trituberculatus</name>
    <dbReference type="NCBI Taxonomy" id="210409"/>
    <lineage>
        <taxon>Eukaryota</taxon>
        <taxon>Metazoa</taxon>
        <taxon>Ecdysozoa</taxon>
        <taxon>Arthropoda</taxon>
        <taxon>Crustacea</taxon>
        <taxon>Multicrustacea</taxon>
        <taxon>Malacostraca</taxon>
        <taxon>Eumalacostraca</taxon>
        <taxon>Eucarida</taxon>
        <taxon>Decapoda</taxon>
        <taxon>Pleocyemata</taxon>
        <taxon>Brachyura</taxon>
        <taxon>Eubrachyura</taxon>
        <taxon>Portunoidea</taxon>
        <taxon>Portunidae</taxon>
        <taxon>Portuninae</taxon>
        <taxon>Portunus</taxon>
    </lineage>
</organism>
<keyword evidence="2" id="KW-0472">Membrane</keyword>
<dbReference type="EMBL" id="VSRR010000553">
    <property type="protein sequence ID" value="MPC16983.1"/>
    <property type="molecule type" value="Genomic_DNA"/>
</dbReference>
<feature type="compositionally biased region" description="Basic and acidic residues" evidence="1">
    <location>
        <begin position="68"/>
        <end position="85"/>
    </location>
</feature>
<sequence>MVAAMAEKEEGGGEWVRVGWAALDVNEGRIDTNCPSYTSRFGLSFPGGRLYLFIFFIFHRRRPRDGMRAEHGSFRERGGRGRGGGEEAGGGKGNGKGWRTPALVFPSEKERPSTFALFFRTGNFVPVTPPFVDVLCGCGYGWTLPSPPIIIIITVITIVVIAQMVPVLSLTGD</sequence>
<dbReference type="AlphaFoldDB" id="A0A5B7D711"/>
<feature type="transmembrane region" description="Helical" evidence="2">
    <location>
        <begin position="149"/>
        <end position="170"/>
    </location>
</feature>
<evidence type="ECO:0000256" key="2">
    <source>
        <dbReference type="SAM" id="Phobius"/>
    </source>
</evidence>
<evidence type="ECO:0000256" key="1">
    <source>
        <dbReference type="SAM" id="MobiDB-lite"/>
    </source>
</evidence>
<evidence type="ECO:0000313" key="3">
    <source>
        <dbReference type="EMBL" id="MPC16983.1"/>
    </source>
</evidence>
<evidence type="ECO:0000313" key="4">
    <source>
        <dbReference type="Proteomes" id="UP000324222"/>
    </source>
</evidence>
<protein>
    <submittedName>
        <fullName evidence="3">Uncharacterized protein</fullName>
    </submittedName>
</protein>
<proteinExistence type="predicted"/>
<name>A0A5B7D711_PORTR</name>
<dbReference type="Proteomes" id="UP000324222">
    <property type="component" value="Unassembled WGS sequence"/>
</dbReference>
<comment type="caution">
    <text evidence="3">The sequence shown here is derived from an EMBL/GenBank/DDBJ whole genome shotgun (WGS) entry which is preliminary data.</text>
</comment>